<feature type="region of interest" description="Disordered" evidence="1">
    <location>
        <begin position="1"/>
        <end position="28"/>
    </location>
</feature>
<reference evidence="2 3" key="1">
    <citation type="submission" date="2021-03" db="EMBL/GenBank/DDBJ databases">
        <authorList>
            <person name="Kanchanasin P."/>
            <person name="Saeng-In P."/>
            <person name="Phongsopitanun W."/>
            <person name="Yuki M."/>
            <person name="Kudo T."/>
            <person name="Ohkuma M."/>
            <person name="Tanasupawat S."/>
        </authorList>
    </citation>
    <scope>NUCLEOTIDE SEQUENCE [LARGE SCALE GENOMIC DNA]</scope>
    <source>
        <strain evidence="2 3">L46</strain>
    </source>
</reference>
<dbReference type="RefSeq" id="WP_208266603.1">
    <property type="nucleotide sequence ID" value="NZ_BAAAGM010000163.1"/>
</dbReference>
<gene>
    <name evidence="2" type="ORF">J4557_12145</name>
</gene>
<evidence type="ECO:0000256" key="1">
    <source>
        <dbReference type="SAM" id="MobiDB-lite"/>
    </source>
</evidence>
<name>A0ABS3QWD0_9ACTN</name>
<protein>
    <submittedName>
        <fullName evidence="2">Uncharacterized protein</fullName>
    </submittedName>
</protein>
<keyword evidence="3" id="KW-1185">Reference proteome</keyword>
<evidence type="ECO:0000313" key="3">
    <source>
        <dbReference type="Proteomes" id="UP000666915"/>
    </source>
</evidence>
<accession>A0ABS3QWD0</accession>
<comment type="caution">
    <text evidence="2">The sequence shown here is derived from an EMBL/GenBank/DDBJ whole genome shotgun (WGS) entry which is preliminary data.</text>
</comment>
<dbReference type="EMBL" id="JAGEOK010000007">
    <property type="protein sequence ID" value="MBO2438269.1"/>
    <property type="molecule type" value="Genomic_DNA"/>
</dbReference>
<organism evidence="2 3">
    <name type="scientific">Actinomadura nitritigenes</name>
    <dbReference type="NCBI Taxonomy" id="134602"/>
    <lineage>
        <taxon>Bacteria</taxon>
        <taxon>Bacillati</taxon>
        <taxon>Actinomycetota</taxon>
        <taxon>Actinomycetes</taxon>
        <taxon>Streptosporangiales</taxon>
        <taxon>Thermomonosporaceae</taxon>
        <taxon>Actinomadura</taxon>
    </lineage>
</organism>
<feature type="compositionally biased region" description="Low complexity" evidence="1">
    <location>
        <begin position="1"/>
        <end position="16"/>
    </location>
</feature>
<proteinExistence type="predicted"/>
<dbReference type="Proteomes" id="UP000666915">
    <property type="component" value="Unassembled WGS sequence"/>
</dbReference>
<sequence>MTTPTAASTATKPAPGQSGGGQAPPPAAWPFPVGVYESDVQDYDQSVVQTTSAQQMPLWNISPTGWLRGVWFDFTMTVTGQATNSVSYSGDNPFSVIQKCTLYDLGGEVVQQYTGYDWMVMNKFGGYFNVGDPRADITYSATTGTGATAGSFHFVLFMPLEVVARDALGTVQNESKPGWKVEIYIDSQANTYNQVPSVQGTLRLRGYPSSYTEPAAAAPSGRAFAQTPPLPGTLQYWKSESDTEPAGNAYYDLTNGIGFPIRNIIYKIMTTSRSAGDANWPDPFQLLIGNVQLKNLGKNAYLSKLGRDFGLTSATADTALGRENGVFPMYFTRDFTNAPGAEVRFKYLDTQVNTLLRLQGSFGAAVTVYAQVNWLATPSKNRYALIAGGGS</sequence>
<evidence type="ECO:0000313" key="2">
    <source>
        <dbReference type="EMBL" id="MBO2438269.1"/>
    </source>
</evidence>